<dbReference type="Proteomes" id="UP001596053">
    <property type="component" value="Unassembled WGS sequence"/>
</dbReference>
<feature type="region of interest" description="Disordered" evidence="1">
    <location>
        <begin position="1"/>
        <end position="26"/>
    </location>
</feature>
<gene>
    <name evidence="2" type="ORF">ACFPOB_26335</name>
</gene>
<evidence type="ECO:0000256" key="1">
    <source>
        <dbReference type="SAM" id="MobiDB-lite"/>
    </source>
</evidence>
<sequence>MSKNDQGGRSLSPRTGGPVDEPGDRTLRDPIAMAVEIISGEDPSIAELVAFRRQPIDLKAAARNAKSLSNEEFRLSLSKKLGDRDYDFACAGLKIMSLSLVALTAIWPAGDLDHCEAKLALAEQTGALHHRRDKTYVSTIDATLARRIRWKRAAFAVPELMLPPAPSAPQGDSRGLAIWPLERWDLAQGLELRGGPPAYAHTRVTAWVAFAKAAPDLDNLLQRARNMFETCDRLIALAQRGPENASELMVAADAARIAGYLAAAQVMIWPVHDRAALAIKKEIVALINLRGEIGDPVHMQAAVRHVTADAAWVKSLPADARDRLKFDWSELV</sequence>
<dbReference type="RefSeq" id="WP_377801267.1">
    <property type="nucleotide sequence ID" value="NZ_JBHSLW010000060.1"/>
</dbReference>
<dbReference type="EMBL" id="JBHSLW010000060">
    <property type="protein sequence ID" value="MFC5423073.1"/>
    <property type="molecule type" value="Genomic_DNA"/>
</dbReference>
<proteinExistence type="predicted"/>
<feature type="compositionally biased region" description="Polar residues" evidence="1">
    <location>
        <begin position="1"/>
        <end position="13"/>
    </location>
</feature>
<keyword evidence="3" id="KW-1185">Reference proteome</keyword>
<organism evidence="2 3">
    <name type="scientific">Bosea eneae</name>
    <dbReference type="NCBI Taxonomy" id="151454"/>
    <lineage>
        <taxon>Bacteria</taxon>
        <taxon>Pseudomonadati</taxon>
        <taxon>Pseudomonadota</taxon>
        <taxon>Alphaproteobacteria</taxon>
        <taxon>Hyphomicrobiales</taxon>
        <taxon>Boseaceae</taxon>
        <taxon>Bosea</taxon>
    </lineage>
</organism>
<protein>
    <submittedName>
        <fullName evidence="2">Uncharacterized protein</fullName>
    </submittedName>
</protein>
<name>A0ABW0IXN4_9HYPH</name>
<accession>A0ABW0IXN4</accession>
<evidence type="ECO:0000313" key="3">
    <source>
        <dbReference type="Proteomes" id="UP001596053"/>
    </source>
</evidence>
<reference evidence="3" key="1">
    <citation type="journal article" date="2019" name="Int. J. Syst. Evol. Microbiol.">
        <title>The Global Catalogue of Microorganisms (GCM) 10K type strain sequencing project: providing services to taxonomists for standard genome sequencing and annotation.</title>
        <authorList>
            <consortium name="The Broad Institute Genomics Platform"/>
            <consortium name="The Broad Institute Genome Sequencing Center for Infectious Disease"/>
            <person name="Wu L."/>
            <person name="Ma J."/>
        </authorList>
    </citation>
    <scope>NUCLEOTIDE SEQUENCE [LARGE SCALE GENOMIC DNA]</scope>
    <source>
        <strain evidence="3">NCAIM B.01391</strain>
    </source>
</reference>
<comment type="caution">
    <text evidence="2">The sequence shown here is derived from an EMBL/GenBank/DDBJ whole genome shotgun (WGS) entry which is preliminary data.</text>
</comment>
<evidence type="ECO:0000313" key="2">
    <source>
        <dbReference type="EMBL" id="MFC5423073.1"/>
    </source>
</evidence>